<dbReference type="GO" id="GO:0071555">
    <property type="term" value="P:cell wall organization"/>
    <property type="evidence" value="ECO:0007669"/>
    <property type="project" value="TreeGrafter"/>
</dbReference>
<dbReference type="SMART" id="SM00740">
    <property type="entry name" value="PASTA"/>
    <property type="match status" value="2"/>
</dbReference>
<evidence type="ECO:0000256" key="2">
    <source>
        <dbReference type="ARBA" id="ARBA00007171"/>
    </source>
</evidence>
<evidence type="ECO:0000313" key="8">
    <source>
        <dbReference type="Proteomes" id="UP000377798"/>
    </source>
</evidence>
<comment type="similarity">
    <text evidence="2">Belongs to the transpeptidase family.</text>
</comment>
<comment type="subcellular location">
    <subcellularLocation>
        <location evidence="1">Membrane</location>
    </subcellularLocation>
</comment>
<dbReference type="InterPro" id="IPR005311">
    <property type="entry name" value="PBP_dimer"/>
</dbReference>
<keyword evidence="5" id="KW-1133">Transmembrane helix</keyword>
<dbReference type="EC" id="2.4.1.129" evidence="7"/>
<sequence length="784" mass="87782">MKSRHRYQHVAKKGGRKSNGAKRRGKIFFLLFLATCLFCLLIIRLYKLQVLDSNSIAKKALTQMSRNEVLQPDRGYILDRKGKKLAVNISASTVTLNKNSFMKKGALDQEALDQVLNKLASLLDLSKEEIYDRYKESPKGEVVLAKDIDRATSLNIQNADLRGVFIQDQQKRFYPANNLASHLIGFMDQDGYGTYGVEKYYNDQLAGMLGKRVGLRDAKNQTLTMEEDQSNLPTQGLNVRLTLDESIQGIVEDIAKKAKEEVKAKAINVIVQEVDTGAIVAMTNQDDYNLNFPKKPQNKRQQREWENLTGEEKTKVWFDNWRNFCINDMYEPGSTFKTITAAAALEEHTTTKDKHYYCSGYVRDVPGGPIRCSSLPHPHGDITMEEGYAKSCNVTFVRIGRELGLDRMNRYIHAFGFGQKTGIDLPGEVEGMIPEDLHEVSKLQQDTVSFGHGIATTPIQLINAVSAVVNGGNLMVPHVLKDIETIDNKPVQVYKPRVKRQVISKETSKTMVELMEKVVTEGGGSRAAVPGYRIGGKTGTANKVSKNGGYEENKYISSFVGVAPIEKPKYTLLLIVQEPQNGYYGGAVAAPYAGQMLGEILSYEGYEKSDRVNDTQKKIEVEVPDVRNMLIGDAGRILSEKGLKFNTEYTGMNDFTMVTNQSPAPGTTVNTGTIVDLYLNPNNSNALTMPILMGKSLEEVKEILKPLEVEYTVHGSGQLVKQVPQPGEVISWKKPMELYFEPALNQDQARQADENRPKPDKNKKNKTKKDKKKVKENNRNEEEQ</sequence>
<name>A0A8H2M836_9FIRM</name>
<dbReference type="Pfam" id="PF03793">
    <property type="entry name" value="PASTA"/>
    <property type="match status" value="2"/>
</dbReference>
<dbReference type="GO" id="GO:0005886">
    <property type="term" value="C:plasma membrane"/>
    <property type="evidence" value="ECO:0007669"/>
    <property type="project" value="TreeGrafter"/>
</dbReference>
<comment type="caution">
    <text evidence="7">The sequence shown here is derived from an EMBL/GenBank/DDBJ whole genome shotgun (WGS) entry which is preliminary data.</text>
</comment>
<keyword evidence="7" id="KW-0808">Transferase</keyword>
<evidence type="ECO:0000256" key="1">
    <source>
        <dbReference type="ARBA" id="ARBA00004370"/>
    </source>
</evidence>
<feature type="domain" description="PASTA" evidence="6">
    <location>
        <begin position="617"/>
        <end position="681"/>
    </location>
</feature>
<dbReference type="CDD" id="cd06577">
    <property type="entry name" value="PASTA_pknB"/>
    <property type="match status" value="1"/>
</dbReference>
<dbReference type="SUPFAM" id="SSF56519">
    <property type="entry name" value="Penicillin binding protein dimerisation domain"/>
    <property type="match status" value="1"/>
</dbReference>
<dbReference type="Gene3D" id="3.30.450.330">
    <property type="match status" value="1"/>
</dbReference>
<gene>
    <name evidence="7" type="primary">ftsI</name>
    <name evidence="7" type="ORF">NCTC13150_00549</name>
</gene>
<organism evidence="7 8">
    <name type="scientific">Urinicoccus massiliensis</name>
    <dbReference type="NCBI Taxonomy" id="1723382"/>
    <lineage>
        <taxon>Bacteria</taxon>
        <taxon>Bacillati</taxon>
        <taxon>Bacillota</taxon>
        <taxon>Tissierellia</taxon>
        <taxon>Tissierellales</taxon>
        <taxon>Peptoniphilaceae</taxon>
        <taxon>Urinicoccus</taxon>
    </lineage>
</organism>
<dbReference type="InterPro" id="IPR050515">
    <property type="entry name" value="Beta-lactam/transpept"/>
</dbReference>
<evidence type="ECO:0000256" key="3">
    <source>
        <dbReference type="ARBA" id="ARBA00023136"/>
    </source>
</evidence>
<protein>
    <submittedName>
        <fullName evidence="7">Peptidoglycan synthase FtsI</fullName>
        <ecNumber evidence="7">2.4.1.129</ecNumber>
    </submittedName>
</protein>
<dbReference type="GO" id="GO:0016757">
    <property type="term" value="F:glycosyltransferase activity"/>
    <property type="evidence" value="ECO:0007669"/>
    <property type="project" value="UniProtKB-KW"/>
</dbReference>
<dbReference type="RefSeq" id="WP_131748503.1">
    <property type="nucleotide sequence ID" value="NZ_CAACYI010000001.1"/>
</dbReference>
<keyword evidence="8" id="KW-1185">Reference proteome</keyword>
<feature type="region of interest" description="Disordered" evidence="4">
    <location>
        <begin position="741"/>
        <end position="784"/>
    </location>
</feature>
<reference evidence="7 8" key="1">
    <citation type="submission" date="2019-02" db="EMBL/GenBank/DDBJ databases">
        <authorList>
            <consortium name="Pathogen Informatics"/>
        </authorList>
    </citation>
    <scope>NUCLEOTIDE SEQUENCE [LARGE SCALE GENOMIC DNA]</scope>
    <source>
        <strain evidence="7 8">3012STDY7089603</strain>
    </source>
</reference>
<dbReference type="PROSITE" id="PS51178">
    <property type="entry name" value="PASTA"/>
    <property type="match status" value="2"/>
</dbReference>
<feature type="transmembrane region" description="Helical" evidence="5">
    <location>
        <begin position="27"/>
        <end position="46"/>
    </location>
</feature>
<dbReference type="PANTHER" id="PTHR30627">
    <property type="entry name" value="PEPTIDOGLYCAN D,D-TRANSPEPTIDASE"/>
    <property type="match status" value="1"/>
</dbReference>
<dbReference type="AlphaFoldDB" id="A0A8H2M836"/>
<feature type="compositionally biased region" description="Basic and acidic residues" evidence="4">
    <location>
        <begin position="773"/>
        <end position="784"/>
    </location>
</feature>
<dbReference type="Pfam" id="PF03717">
    <property type="entry name" value="PBP_dimer"/>
    <property type="match status" value="1"/>
</dbReference>
<evidence type="ECO:0000313" key="7">
    <source>
        <dbReference type="EMBL" id="VFB16035.1"/>
    </source>
</evidence>
<dbReference type="InterPro" id="IPR036138">
    <property type="entry name" value="PBP_dimer_sf"/>
</dbReference>
<dbReference type="Gene3D" id="3.30.10.20">
    <property type="match status" value="1"/>
</dbReference>
<dbReference type="Gene3D" id="3.90.1310.10">
    <property type="entry name" value="Penicillin-binding protein 2a (Domain 2)"/>
    <property type="match status" value="1"/>
</dbReference>
<feature type="domain" description="PASTA" evidence="6">
    <location>
        <begin position="683"/>
        <end position="742"/>
    </location>
</feature>
<keyword evidence="5" id="KW-0812">Transmembrane</keyword>
<dbReference type="Gene3D" id="3.40.710.10">
    <property type="entry name" value="DD-peptidase/beta-lactamase superfamily"/>
    <property type="match status" value="1"/>
</dbReference>
<dbReference type="Pfam" id="PF00905">
    <property type="entry name" value="Transpeptidase"/>
    <property type="match status" value="1"/>
</dbReference>
<dbReference type="Proteomes" id="UP000377798">
    <property type="component" value="Unassembled WGS sequence"/>
</dbReference>
<dbReference type="SUPFAM" id="SSF54184">
    <property type="entry name" value="Penicillin-binding protein 2x (pbp-2x), c-terminal domain"/>
    <property type="match status" value="2"/>
</dbReference>
<accession>A0A8H2M836</accession>
<proteinExistence type="inferred from homology"/>
<dbReference type="PANTHER" id="PTHR30627:SF1">
    <property type="entry name" value="PEPTIDOGLYCAN D,D-TRANSPEPTIDASE FTSI"/>
    <property type="match status" value="1"/>
</dbReference>
<evidence type="ECO:0000256" key="4">
    <source>
        <dbReference type="SAM" id="MobiDB-lite"/>
    </source>
</evidence>
<evidence type="ECO:0000256" key="5">
    <source>
        <dbReference type="SAM" id="Phobius"/>
    </source>
</evidence>
<dbReference type="SUPFAM" id="SSF56601">
    <property type="entry name" value="beta-lactamase/transpeptidase-like"/>
    <property type="match status" value="1"/>
</dbReference>
<feature type="compositionally biased region" description="Basic and acidic residues" evidence="4">
    <location>
        <begin position="750"/>
        <end position="762"/>
    </location>
</feature>
<evidence type="ECO:0000259" key="6">
    <source>
        <dbReference type="PROSITE" id="PS51178"/>
    </source>
</evidence>
<keyword evidence="3 5" id="KW-0472">Membrane</keyword>
<keyword evidence="7" id="KW-0328">Glycosyltransferase</keyword>
<dbReference type="EMBL" id="CAACYI010000001">
    <property type="protein sequence ID" value="VFB16035.1"/>
    <property type="molecule type" value="Genomic_DNA"/>
</dbReference>
<dbReference type="InterPro" id="IPR001460">
    <property type="entry name" value="PCN-bd_Tpept"/>
</dbReference>
<feature type="compositionally biased region" description="Basic residues" evidence="4">
    <location>
        <begin position="763"/>
        <end position="772"/>
    </location>
</feature>
<dbReference type="InterPro" id="IPR005543">
    <property type="entry name" value="PASTA_dom"/>
</dbReference>
<dbReference type="GO" id="GO:0008658">
    <property type="term" value="F:penicillin binding"/>
    <property type="evidence" value="ECO:0007669"/>
    <property type="project" value="InterPro"/>
</dbReference>
<dbReference type="InterPro" id="IPR012338">
    <property type="entry name" value="Beta-lactam/transpept-like"/>
</dbReference>